<evidence type="ECO:0000256" key="2">
    <source>
        <dbReference type="SAM" id="MobiDB-lite"/>
    </source>
</evidence>
<evidence type="ECO:0000313" key="6">
    <source>
        <dbReference type="Proteomes" id="UP000682733"/>
    </source>
</evidence>
<dbReference type="Proteomes" id="UP000681722">
    <property type="component" value="Unassembled WGS sequence"/>
</dbReference>
<accession>A0A8S2N858</accession>
<evidence type="ECO:0000313" key="3">
    <source>
        <dbReference type="EMBL" id="CAF1181736.1"/>
    </source>
</evidence>
<protein>
    <submittedName>
        <fullName evidence="4">Uncharacterized protein</fullName>
    </submittedName>
</protein>
<name>A0A8S2N858_9BILA</name>
<feature type="compositionally biased region" description="Basic and acidic residues" evidence="2">
    <location>
        <begin position="285"/>
        <end position="297"/>
    </location>
</feature>
<evidence type="ECO:0000313" key="5">
    <source>
        <dbReference type="EMBL" id="CAF4466382.1"/>
    </source>
</evidence>
<comment type="caution">
    <text evidence="4">The sequence shown here is derived from an EMBL/GenBank/DDBJ whole genome shotgun (WGS) entry which is preliminary data.</text>
</comment>
<feature type="compositionally biased region" description="Acidic residues" evidence="2">
    <location>
        <begin position="304"/>
        <end position="313"/>
    </location>
</feature>
<feature type="compositionally biased region" description="Basic and acidic residues" evidence="2">
    <location>
        <begin position="167"/>
        <end position="183"/>
    </location>
</feature>
<feature type="compositionally biased region" description="Basic and acidic residues" evidence="2">
    <location>
        <begin position="325"/>
        <end position="348"/>
    </location>
</feature>
<dbReference type="SUPFAM" id="SSF103657">
    <property type="entry name" value="BAR/IMD domain-like"/>
    <property type="match status" value="1"/>
</dbReference>
<feature type="region of interest" description="Disordered" evidence="2">
    <location>
        <begin position="285"/>
        <end position="348"/>
    </location>
</feature>
<evidence type="ECO:0000256" key="1">
    <source>
        <dbReference type="SAM" id="Coils"/>
    </source>
</evidence>
<dbReference type="EMBL" id="CAJNOK010013301">
    <property type="protein sequence ID" value="CAF1181736.1"/>
    <property type="molecule type" value="Genomic_DNA"/>
</dbReference>
<organism evidence="4 6">
    <name type="scientific">Didymodactylos carnosus</name>
    <dbReference type="NCBI Taxonomy" id="1234261"/>
    <lineage>
        <taxon>Eukaryota</taxon>
        <taxon>Metazoa</taxon>
        <taxon>Spiralia</taxon>
        <taxon>Gnathifera</taxon>
        <taxon>Rotifera</taxon>
        <taxon>Eurotatoria</taxon>
        <taxon>Bdelloidea</taxon>
        <taxon>Philodinida</taxon>
        <taxon>Philodinidae</taxon>
        <taxon>Didymodactylos</taxon>
    </lineage>
</organism>
<proteinExistence type="predicted"/>
<sequence>MRSSTGHKKSTSAVALRQTVQTTRSCSSSPQPIDQKLLSNDASEIGFEPATQREASGVQIFKDVLKMIKEVRDINKQHSDALAQCHAKYLRSFEKADQLILYGTTRNIVLYLIRLSQQSASPVNARIQKLNAVASDLNEAIKTATSAEQATTLKKRLKKAHRSVCKSNEELEKRRTENHKLKSELNSLSTKLADSTLTEKKYQDLKDKKCDLKSNLSRSDNHTATSLYNLQKEVQNYQKQASKLFKDAQKKEEKRLQLIKETLIKFLEAQELEDIEEIKNRVSVEHKPKKDVNEWEMKYIQQTDDNDSEEGEKEDLRPKMLQRPNSERMDDRTALQKPRERAFKSISN</sequence>
<reference evidence="4" key="1">
    <citation type="submission" date="2021-02" db="EMBL/GenBank/DDBJ databases">
        <authorList>
            <person name="Nowell W R."/>
        </authorList>
    </citation>
    <scope>NUCLEOTIDE SEQUENCE</scope>
</reference>
<keyword evidence="1" id="KW-0175">Coiled coil</keyword>
<dbReference type="Proteomes" id="UP000682733">
    <property type="component" value="Unassembled WGS sequence"/>
</dbReference>
<evidence type="ECO:0000313" key="4">
    <source>
        <dbReference type="EMBL" id="CAF3992956.1"/>
    </source>
</evidence>
<dbReference type="EMBL" id="CAJOBA010034830">
    <property type="protein sequence ID" value="CAF3992956.1"/>
    <property type="molecule type" value="Genomic_DNA"/>
</dbReference>
<dbReference type="AlphaFoldDB" id="A0A8S2N858"/>
<dbReference type="EMBL" id="CAJOBC010100298">
    <property type="protein sequence ID" value="CAF4466382.1"/>
    <property type="molecule type" value="Genomic_DNA"/>
</dbReference>
<dbReference type="InterPro" id="IPR027267">
    <property type="entry name" value="AH/BAR_dom_sf"/>
</dbReference>
<gene>
    <name evidence="3" type="ORF">OVA965_LOCUS23095</name>
    <name evidence="5" type="ORF">SRO942_LOCUS43036</name>
    <name evidence="4" type="ORF">TMI583_LOCUS23812</name>
</gene>
<feature type="coiled-coil region" evidence="1">
    <location>
        <begin position="227"/>
        <end position="254"/>
    </location>
</feature>
<feature type="region of interest" description="Disordered" evidence="2">
    <location>
        <begin position="164"/>
        <end position="184"/>
    </location>
</feature>
<dbReference type="Gene3D" id="1.20.1270.60">
    <property type="entry name" value="Arfaptin homology (AH) domain/BAR domain"/>
    <property type="match status" value="1"/>
</dbReference>
<dbReference type="Proteomes" id="UP000677228">
    <property type="component" value="Unassembled WGS sequence"/>
</dbReference>